<dbReference type="Proteomes" id="UP000659767">
    <property type="component" value="Unassembled WGS sequence"/>
</dbReference>
<evidence type="ECO:0000313" key="2">
    <source>
        <dbReference type="EMBL" id="GGS48878.1"/>
    </source>
</evidence>
<comment type="caution">
    <text evidence="2">The sequence shown here is derived from an EMBL/GenBank/DDBJ whole genome shotgun (WGS) entry which is preliminary data.</text>
</comment>
<accession>A0ABQ2T267</accession>
<sequence>MPNACPQGYLDAERLPGCARSPDTGSARRPAYREVRSPGRPGVECPPGRGVPAAPAVPSAAGRPECGPGAFRY</sequence>
<feature type="compositionally biased region" description="Low complexity" evidence="1">
    <location>
        <begin position="46"/>
        <end position="64"/>
    </location>
</feature>
<dbReference type="EMBL" id="BMSZ01000006">
    <property type="protein sequence ID" value="GGS48878.1"/>
    <property type="molecule type" value="Genomic_DNA"/>
</dbReference>
<name>A0ABQ2T267_STRBA</name>
<feature type="region of interest" description="Disordered" evidence="1">
    <location>
        <begin position="12"/>
        <end position="73"/>
    </location>
</feature>
<evidence type="ECO:0000256" key="1">
    <source>
        <dbReference type="SAM" id="MobiDB-lite"/>
    </source>
</evidence>
<protein>
    <submittedName>
        <fullName evidence="2">Uncharacterized protein</fullName>
    </submittedName>
</protein>
<evidence type="ECO:0000313" key="3">
    <source>
        <dbReference type="Proteomes" id="UP000659767"/>
    </source>
</evidence>
<organism evidence="2 3">
    <name type="scientific">Streptomyces badius</name>
    <dbReference type="NCBI Taxonomy" id="1941"/>
    <lineage>
        <taxon>Bacteria</taxon>
        <taxon>Bacillati</taxon>
        <taxon>Actinomycetota</taxon>
        <taxon>Actinomycetes</taxon>
        <taxon>Kitasatosporales</taxon>
        <taxon>Streptomycetaceae</taxon>
        <taxon>Streptomyces</taxon>
    </lineage>
</organism>
<reference evidence="3" key="1">
    <citation type="journal article" date="2019" name="Int. J. Syst. Evol. Microbiol.">
        <title>The Global Catalogue of Microorganisms (GCM) 10K type strain sequencing project: providing services to taxonomists for standard genome sequencing and annotation.</title>
        <authorList>
            <consortium name="The Broad Institute Genomics Platform"/>
            <consortium name="The Broad Institute Genome Sequencing Center for Infectious Disease"/>
            <person name="Wu L."/>
            <person name="Ma J."/>
        </authorList>
    </citation>
    <scope>NUCLEOTIDE SEQUENCE [LARGE SCALE GENOMIC DNA]</scope>
    <source>
        <strain evidence="3">JCM 4350</strain>
    </source>
</reference>
<keyword evidence="3" id="KW-1185">Reference proteome</keyword>
<proteinExistence type="predicted"/>
<gene>
    <name evidence="2" type="ORF">GCM10010253_23970</name>
</gene>